<keyword evidence="3 7" id="KW-0812">Transmembrane</keyword>
<evidence type="ECO:0000313" key="10">
    <source>
        <dbReference type="Proteomes" id="UP000054408"/>
    </source>
</evidence>
<dbReference type="Pfam" id="PF01529">
    <property type="entry name" value="DHHC"/>
    <property type="match status" value="1"/>
</dbReference>
<feature type="transmembrane region" description="Helical" evidence="7">
    <location>
        <begin position="20"/>
        <end position="44"/>
    </location>
</feature>
<evidence type="ECO:0000256" key="6">
    <source>
        <dbReference type="ARBA" id="ARBA00023315"/>
    </source>
</evidence>
<gene>
    <name evidence="9" type="ORF">AMSG_07161</name>
</gene>
<evidence type="ECO:0000259" key="8">
    <source>
        <dbReference type="Pfam" id="PF01529"/>
    </source>
</evidence>
<dbReference type="Proteomes" id="UP000054408">
    <property type="component" value="Unassembled WGS sequence"/>
</dbReference>
<evidence type="ECO:0000256" key="2">
    <source>
        <dbReference type="ARBA" id="ARBA00022679"/>
    </source>
</evidence>
<organism evidence="9 10">
    <name type="scientific">Thecamonas trahens ATCC 50062</name>
    <dbReference type="NCBI Taxonomy" id="461836"/>
    <lineage>
        <taxon>Eukaryota</taxon>
        <taxon>Apusozoa</taxon>
        <taxon>Apusomonadida</taxon>
        <taxon>Apusomonadidae</taxon>
        <taxon>Thecamonas</taxon>
    </lineage>
</organism>
<comment type="similarity">
    <text evidence="7">Belongs to the DHHC palmitoyltransferase family.</text>
</comment>
<dbReference type="InterPro" id="IPR039859">
    <property type="entry name" value="PFA4/ZDH16/20/ERF2-like"/>
</dbReference>
<feature type="transmembrane region" description="Helical" evidence="7">
    <location>
        <begin position="56"/>
        <end position="76"/>
    </location>
</feature>
<evidence type="ECO:0000256" key="7">
    <source>
        <dbReference type="RuleBase" id="RU079119"/>
    </source>
</evidence>
<dbReference type="eggNOG" id="KOG1315">
    <property type="taxonomic scope" value="Eukaryota"/>
</dbReference>
<keyword evidence="5 7" id="KW-0472">Membrane</keyword>
<keyword evidence="10" id="KW-1185">Reference proteome</keyword>
<protein>
    <recommendedName>
        <fullName evidence="7">Palmitoyltransferase</fullName>
        <ecNumber evidence="7">2.3.1.225</ecNumber>
    </recommendedName>
</protein>
<dbReference type="AlphaFoldDB" id="A0A0L0DF59"/>
<dbReference type="STRING" id="461836.A0A0L0DF59"/>
<name>A0A0L0DF59_THETB</name>
<feature type="transmembrane region" description="Helical" evidence="7">
    <location>
        <begin position="192"/>
        <end position="217"/>
    </location>
</feature>
<dbReference type="PROSITE" id="PS50216">
    <property type="entry name" value="DHHC"/>
    <property type="match status" value="1"/>
</dbReference>
<dbReference type="EC" id="2.3.1.225" evidence="7"/>
<proteinExistence type="inferred from homology"/>
<evidence type="ECO:0000313" key="9">
    <source>
        <dbReference type="EMBL" id="KNC50919.1"/>
    </source>
</evidence>
<comment type="catalytic activity">
    <reaction evidence="7">
        <text>L-cysteinyl-[protein] + hexadecanoyl-CoA = S-hexadecanoyl-L-cysteinyl-[protein] + CoA</text>
        <dbReference type="Rhea" id="RHEA:36683"/>
        <dbReference type="Rhea" id="RHEA-COMP:10131"/>
        <dbReference type="Rhea" id="RHEA-COMP:11032"/>
        <dbReference type="ChEBI" id="CHEBI:29950"/>
        <dbReference type="ChEBI" id="CHEBI:57287"/>
        <dbReference type="ChEBI" id="CHEBI:57379"/>
        <dbReference type="ChEBI" id="CHEBI:74151"/>
        <dbReference type="EC" id="2.3.1.225"/>
    </reaction>
</comment>
<dbReference type="RefSeq" id="XP_013756619.1">
    <property type="nucleotide sequence ID" value="XM_013901165.1"/>
</dbReference>
<keyword evidence="6 7" id="KW-0012">Acyltransferase</keyword>
<reference evidence="9 10" key="1">
    <citation type="submission" date="2010-05" db="EMBL/GenBank/DDBJ databases">
        <title>The Genome Sequence of Thecamonas trahens ATCC 50062.</title>
        <authorList>
            <consortium name="The Broad Institute Genome Sequencing Platform"/>
            <person name="Russ C."/>
            <person name="Cuomo C."/>
            <person name="Shea T."/>
            <person name="Young S.K."/>
            <person name="Zeng Q."/>
            <person name="Koehrsen M."/>
            <person name="Haas B."/>
            <person name="Borodovsky M."/>
            <person name="Guigo R."/>
            <person name="Alvarado L."/>
            <person name="Berlin A."/>
            <person name="Bochicchio J."/>
            <person name="Borenstein D."/>
            <person name="Chapman S."/>
            <person name="Chen Z."/>
            <person name="Freedman E."/>
            <person name="Gellesch M."/>
            <person name="Goldberg J."/>
            <person name="Griggs A."/>
            <person name="Gujja S."/>
            <person name="Heilman E."/>
            <person name="Heiman D."/>
            <person name="Hepburn T."/>
            <person name="Howarth C."/>
            <person name="Jen D."/>
            <person name="Larson L."/>
            <person name="Mehta T."/>
            <person name="Park D."/>
            <person name="Pearson M."/>
            <person name="Roberts A."/>
            <person name="Saif S."/>
            <person name="Shenoy N."/>
            <person name="Sisk P."/>
            <person name="Stolte C."/>
            <person name="Sykes S."/>
            <person name="Thomson T."/>
            <person name="Walk T."/>
            <person name="White J."/>
            <person name="Yandava C."/>
            <person name="Burger G."/>
            <person name="Gray M.W."/>
            <person name="Holland P.W.H."/>
            <person name="King N."/>
            <person name="Lang F.B.F."/>
            <person name="Roger A.J."/>
            <person name="Ruiz-Trillo I."/>
            <person name="Lander E."/>
            <person name="Nusbaum C."/>
        </authorList>
    </citation>
    <scope>NUCLEOTIDE SEQUENCE [LARGE SCALE GENOMIC DNA]</scope>
    <source>
        <strain evidence="9 10">ATCC 50062</strain>
    </source>
</reference>
<feature type="domain" description="Palmitoyltransferase DHHC" evidence="8">
    <location>
        <begin position="105"/>
        <end position="226"/>
    </location>
</feature>
<dbReference type="GO" id="GO:0016020">
    <property type="term" value="C:membrane"/>
    <property type="evidence" value="ECO:0007669"/>
    <property type="project" value="UniProtKB-SubCell"/>
</dbReference>
<evidence type="ECO:0000256" key="5">
    <source>
        <dbReference type="ARBA" id="ARBA00023136"/>
    </source>
</evidence>
<evidence type="ECO:0000256" key="4">
    <source>
        <dbReference type="ARBA" id="ARBA00022989"/>
    </source>
</evidence>
<comment type="subcellular location">
    <subcellularLocation>
        <location evidence="1">Membrane</location>
        <topology evidence="1">Multi-pass membrane protein</topology>
    </subcellularLocation>
</comment>
<evidence type="ECO:0000256" key="3">
    <source>
        <dbReference type="ARBA" id="ARBA00022692"/>
    </source>
</evidence>
<dbReference type="OrthoDB" id="331948at2759"/>
<evidence type="ECO:0000256" key="1">
    <source>
        <dbReference type="ARBA" id="ARBA00004141"/>
    </source>
</evidence>
<comment type="domain">
    <text evidence="7">The DHHC domain is required for palmitoyltransferase activity.</text>
</comment>
<dbReference type="EMBL" id="GL349463">
    <property type="protein sequence ID" value="KNC50919.1"/>
    <property type="molecule type" value="Genomic_DNA"/>
</dbReference>
<feature type="transmembrane region" description="Helical" evidence="7">
    <location>
        <begin position="151"/>
        <end position="172"/>
    </location>
</feature>
<dbReference type="GeneID" id="25566149"/>
<sequence>MAGSQVVSVLQWVQCVADTLIRLIGPLFVLLALTLTSSVIYVWWVVLLPLHVPQVVSFWGLIHCMVAACLIVNILYNYISCIITPPGTPSKEQMADLAAEDGDDGSAFCKKCNCVKPRRAHHCHVCKRCVLKMDHHCPWIHNCVGFYNHRYFVLFLIYMWAGCLYVAFMSSAPFFESEAKPWPYPIGRGSVVFVFVLTLSICLALTFMMVWQLYLVITAQTTIEFYFNRFRKKEAAQHGEVWVNEYDLGTWRNLDQFFGYRGQWWRIFFPAFSPPPGDGIHYPTLVESSVNYLYV</sequence>
<keyword evidence="2 7" id="KW-0808">Transferase</keyword>
<dbReference type="InterPro" id="IPR001594">
    <property type="entry name" value="Palmitoyltrfase_DHHC"/>
</dbReference>
<keyword evidence="4 7" id="KW-1133">Transmembrane helix</keyword>
<dbReference type="PANTHER" id="PTHR12246">
    <property type="entry name" value="PALMITOYLTRANSFERASE ZDHHC16"/>
    <property type="match status" value="1"/>
</dbReference>
<dbReference type="OMA" id="VENWRCF"/>
<accession>A0A0L0DF59</accession>
<dbReference type="GO" id="GO:0019706">
    <property type="term" value="F:protein-cysteine S-palmitoyltransferase activity"/>
    <property type="evidence" value="ECO:0007669"/>
    <property type="project" value="UniProtKB-EC"/>
</dbReference>